<feature type="compositionally biased region" description="Acidic residues" evidence="1">
    <location>
        <begin position="262"/>
        <end position="271"/>
    </location>
</feature>
<feature type="region of interest" description="Disordered" evidence="1">
    <location>
        <begin position="30"/>
        <end position="80"/>
    </location>
</feature>
<organism evidence="3 4">
    <name type="scientific">Rehmannia glutinosa</name>
    <name type="common">Chinese foxglove</name>
    <dbReference type="NCBI Taxonomy" id="99300"/>
    <lineage>
        <taxon>Eukaryota</taxon>
        <taxon>Viridiplantae</taxon>
        <taxon>Streptophyta</taxon>
        <taxon>Embryophyta</taxon>
        <taxon>Tracheophyta</taxon>
        <taxon>Spermatophyta</taxon>
        <taxon>Magnoliopsida</taxon>
        <taxon>eudicotyledons</taxon>
        <taxon>Gunneridae</taxon>
        <taxon>Pentapetalae</taxon>
        <taxon>asterids</taxon>
        <taxon>lamiids</taxon>
        <taxon>Lamiales</taxon>
        <taxon>Orobanchaceae</taxon>
        <taxon>Rehmannieae</taxon>
        <taxon>Rehmannia</taxon>
    </lineage>
</organism>
<comment type="caution">
    <text evidence="3">The sequence shown here is derived from an EMBL/GenBank/DDBJ whole genome shotgun (WGS) entry which is preliminary data.</text>
</comment>
<feature type="compositionally biased region" description="Low complexity" evidence="1">
    <location>
        <begin position="235"/>
        <end position="254"/>
    </location>
</feature>
<feature type="region of interest" description="Disordered" evidence="1">
    <location>
        <begin position="222"/>
        <end position="271"/>
    </location>
</feature>
<feature type="chain" id="PRO_5045324493" description="Protein E6-like" evidence="2">
    <location>
        <begin position="23"/>
        <end position="271"/>
    </location>
</feature>
<feature type="compositionally biased region" description="Low complexity" evidence="1">
    <location>
        <begin position="35"/>
        <end position="56"/>
    </location>
</feature>
<dbReference type="Proteomes" id="UP001318860">
    <property type="component" value="Unassembled WGS sequence"/>
</dbReference>
<keyword evidence="2" id="KW-0732">Signal</keyword>
<protein>
    <recommendedName>
        <fullName evidence="5">Protein E6-like</fullName>
    </recommendedName>
</protein>
<accession>A0ABR0WRU9</accession>
<evidence type="ECO:0000313" key="3">
    <source>
        <dbReference type="EMBL" id="KAK6149945.1"/>
    </source>
</evidence>
<name>A0ABR0WRU9_REHGL</name>
<dbReference type="EMBL" id="JABTTQ020000009">
    <property type="protein sequence ID" value="KAK6149945.1"/>
    <property type="molecule type" value="Genomic_DNA"/>
</dbReference>
<feature type="signal peptide" evidence="2">
    <location>
        <begin position="1"/>
        <end position="22"/>
    </location>
</feature>
<dbReference type="InterPro" id="IPR040290">
    <property type="entry name" value="Prot_E6-like"/>
</dbReference>
<sequence>MALSAKQFSLFLLLISLLSTHARDSQFFNKIPSTNNNNNEQEQQQQQPNFLPENENGYGLYGHESGQLPPSATTGEPTTTTPFTGAFDQPAHKYLPKNYNPVAYVTKPDDVNDSNTLAEEKSYSTNPNTNTNTNYYNGAQNYYNGQQEEYRSYPTTTNNNNNYYNHNVGMSDTRFRGGAAVSSRERYGGESNGFGFQPQGISDTRALENGKYFYDVSTEKYSNNHPYESLRGDNNRNYNGNSENNGYEFNSENSMGGYQNQEFEDEENNMP</sequence>
<evidence type="ECO:0000256" key="1">
    <source>
        <dbReference type="SAM" id="MobiDB-lite"/>
    </source>
</evidence>
<gene>
    <name evidence="3" type="ORF">DH2020_017470</name>
</gene>
<dbReference type="PANTHER" id="PTHR35274">
    <property type="entry name" value="E6-LIKE PROTEIN"/>
    <property type="match status" value="1"/>
</dbReference>
<evidence type="ECO:0000313" key="4">
    <source>
        <dbReference type="Proteomes" id="UP001318860"/>
    </source>
</evidence>
<evidence type="ECO:0008006" key="5">
    <source>
        <dbReference type="Google" id="ProtNLM"/>
    </source>
</evidence>
<keyword evidence="4" id="KW-1185">Reference proteome</keyword>
<evidence type="ECO:0000256" key="2">
    <source>
        <dbReference type="SAM" id="SignalP"/>
    </source>
</evidence>
<proteinExistence type="predicted"/>
<reference evidence="3 4" key="1">
    <citation type="journal article" date="2021" name="Comput. Struct. Biotechnol. J.">
        <title>De novo genome assembly of the potent medicinal plant Rehmannia glutinosa using nanopore technology.</title>
        <authorList>
            <person name="Ma L."/>
            <person name="Dong C."/>
            <person name="Song C."/>
            <person name="Wang X."/>
            <person name="Zheng X."/>
            <person name="Niu Y."/>
            <person name="Chen S."/>
            <person name="Feng W."/>
        </authorList>
    </citation>
    <scope>NUCLEOTIDE SEQUENCE [LARGE SCALE GENOMIC DNA]</scope>
    <source>
        <strain evidence="3">DH-2019</strain>
    </source>
</reference>
<dbReference type="PANTHER" id="PTHR35274:SF2">
    <property type="entry name" value="E6-LIKE PROTEIN"/>
    <property type="match status" value="1"/>
</dbReference>